<gene>
    <name evidence="1" type="ORF">FQA47_024394</name>
</gene>
<sequence>MTCLIEAAPMMKKVRQKKASLLTVLQDSPPLASVLNKGFHMRCFSSSTNVEISAKTEVLGLKMGCRML</sequence>
<proteinExistence type="predicted"/>
<evidence type="ECO:0000313" key="1">
    <source>
        <dbReference type="EMBL" id="KAF6734869.1"/>
    </source>
</evidence>
<protein>
    <submittedName>
        <fullName evidence="1">Uncharacterized protein</fullName>
    </submittedName>
</protein>
<dbReference type="Proteomes" id="UP000646548">
    <property type="component" value="Unassembled WGS sequence"/>
</dbReference>
<reference evidence="1" key="1">
    <citation type="journal article" name="BMC Genomics">
        <title>Long-read sequencing and de novo genome assembly of marine medaka (Oryzias melastigma).</title>
        <authorList>
            <person name="Liang P."/>
            <person name="Saqib H.S.A."/>
            <person name="Ni X."/>
            <person name="Shen Y."/>
        </authorList>
    </citation>
    <scope>NUCLEOTIDE SEQUENCE</scope>
    <source>
        <strain evidence="1">Bigg-433</strain>
    </source>
</reference>
<organism evidence="1 2">
    <name type="scientific">Oryzias melastigma</name>
    <name type="common">Marine medaka</name>
    <dbReference type="NCBI Taxonomy" id="30732"/>
    <lineage>
        <taxon>Eukaryota</taxon>
        <taxon>Metazoa</taxon>
        <taxon>Chordata</taxon>
        <taxon>Craniata</taxon>
        <taxon>Vertebrata</taxon>
        <taxon>Euteleostomi</taxon>
        <taxon>Actinopterygii</taxon>
        <taxon>Neopterygii</taxon>
        <taxon>Teleostei</taxon>
        <taxon>Neoteleostei</taxon>
        <taxon>Acanthomorphata</taxon>
        <taxon>Ovalentaria</taxon>
        <taxon>Atherinomorphae</taxon>
        <taxon>Beloniformes</taxon>
        <taxon>Adrianichthyidae</taxon>
        <taxon>Oryziinae</taxon>
        <taxon>Oryzias</taxon>
    </lineage>
</organism>
<comment type="caution">
    <text evidence="1">The sequence shown here is derived from an EMBL/GenBank/DDBJ whole genome shotgun (WGS) entry which is preliminary data.</text>
</comment>
<evidence type="ECO:0000313" key="2">
    <source>
        <dbReference type="Proteomes" id="UP000646548"/>
    </source>
</evidence>
<dbReference type="AlphaFoldDB" id="A0A834FIT4"/>
<dbReference type="EMBL" id="WKFB01000125">
    <property type="protein sequence ID" value="KAF6734869.1"/>
    <property type="molecule type" value="Genomic_DNA"/>
</dbReference>
<accession>A0A834FIT4</accession>
<name>A0A834FIT4_ORYME</name>